<dbReference type="Proteomes" id="UP000008909">
    <property type="component" value="Unassembled WGS sequence"/>
</dbReference>
<feature type="non-terminal residue" evidence="1">
    <location>
        <position position="320"/>
    </location>
</feature>
<dbReference type="EMBL" id="DF144026">
    <property type="protein sequence ID" value="GAA55493.1"/>
    <property type="molecule type" value="Genomic_DNA"/>
</dbReference>
<proteinExistence type="predicted"/>
<sequence length="320" mass="36414">MLSIRGTVSVGAKSFSIICLIHWKRSATYTRQAARTFKRSTVKHTTMHLSPVLCDRSDISYYMFSRLVTDLHFIGYFYMATVYRTDMVLSKMRTILVRSAKYAVSGSNKRQDVIIGCFETAESLVHVYLPFVPTVIVVTAENSKLAVLNFGKQYRQGLNQDSTRKSSNNTIISVGLTAKLFSVSFRVCYWTAPVILGWHYNGREKCLATLGNIVFKSGSAQNEVFFERERGCLPVSGCYVIGHRSCHVDYKWIYEFYGYHEAKFTGATLRRSSVGPSFIRVYHQFALEVFTNGFCRLLGTLADKSEESKPESANRYLFYS</sequence>
<evidence type="ECO:0000313" key="1">
    <source>
        <dbReference type="EMBL" id="GAA55493.1"/>
    </source>
</evidence>
<organism evidence="1 2">
    <name type="scientific">Clonorchis sinensis</name>
    <name type="common">Chinese liver fluke</name>
    <dbReference type="NCBI Taxonomy" id="79923"/>
    <lineage>
        <taxon>Eukaryota</taxon>
        <taxon>Metazoa</taxon>
        <taxon>Spiralia</taxon>
        <taxon>Lophotrochozoa</taxon>
        <taxon>Platyhelminthes</taxon>
        <taxon>Trematoda</taxon>
        <taxon>Digenea</taxon>
        <taxon>Opisthorchiida</taxon>
        <taxon>Opisthorchiata</taxon>
        <taxon>Opisthorchiidae</taxon>
        <taxon>Clonorchis</taxon>
    </lineage>
</organism>
<protein>
    <submittedName>
        <fullName evidence="1">Uncharacterized protein</fullName>
    </submittedName>
</protein>
<accession>G7YRB3</accession>
<reference evidence="1" key="1">
    <citation type="journal article" date="2011" name="Genome Biol.">
        <title>The draft genome of the carcinogenic human liver fluke Clonorchis sinensis.</title>
        <authorList>
            <person name="Wang X."/>
            <person name="Chen W."/>
            <person name="Huang Y."/>
            <person name="Sun J."/>
            <person name="Men J."/>
            <person name="Liu H."/>
            <person name="Luo F."/>
            <person name="Guo L."/>
            <person name="Lv X."/>
            <person name="Deng C."/>
            <person name="Zhou C."/>
            <person name="Fan Y."/>
            <person name="Li X."/>
            <person name="Huang L."/>
            <person name="Hu Y."/>
            <person name="Liang C."/>
            <person name="Hu X."/>
            <person name="Xu J."/>
            <person name="Yu X."/>
        </authorList>
    </citation>
    <scope>NUCLEOTIDE SEQUENCE [LARGE SCALE GENOMIC DNA]</scope>
    <source>
        <strain evidence="1">Henan</strain>
    </source>
</reference>
<evidence type="ECO:0000313" key="2">
    <source>
        <dbReference type="Proteomes" id="UP000008909"/>
    </source>
</evidence>
<dbReference type="AlphaFoldDB" id="G7YRB3"/>
<reference key="2">
    <citation type="submission" date="2011-10" db="EMBL/GenBank/DDBJ databases">
        <title>The genome and transcriptome sequence of Clonorchis sinensis provide insights into the carcinogenic liver fluke.</title>
        <authorList>
            <person name="Wang X."/>
            <person name="Huang Y."/>
            <person name="Chen W."/>
            <person name="Liu H."/>
            <person name="Guo L."/>
            <person name="Chen Y."/>
            <person name="Luo F."/>
            <person name="Zhou W."/>
            <person name="Sun J."/>
            <person name="Mao Q."/>
            <person name="Liang P."/>
            <person name="Zhou C."/>
            <person name="Tian Y."/>
            <person name="Men J."/>
            <person name="Lv X."/>
            <person name="Huang L."/>
            <person name="Zhou J."/>
            <person name="Hu Y."/>
            <person name="Li R."/>
            <person name="Zhang F."/>
            <person name="Lei H."/>
            <person name="Li X."/>
            <person name="Hu X."/>
            <person name="Liang C."/>
            <person name="Xu J."/>
            <person name="Wu Z."/>
            <person name="Yu X."/>
        </authorList>
    </citation>
    <scope>NUCLEOTIDE SEQUENCE</scope>
    <source>
        <strain>Henan</strain>
    </source>
</reference>
<name>G7YRB3_CLOSI</name>
<gene>
    <name evidence="1" type="ORF">CLF_108158</name>
</gene>
<keyword evidence="2" id="KW-1185">Reference proteome</keyword>